<comment type="subcellular location">
    <subcellularLocation>
        <location evidence="1">Endoplasmic reticulum membrane</location>
        <topology evidence="1">Single-pass type III membrane protein</topology>
    </subcellularLocation>
</comment>
<dbReference type="InterPro" id="IPR011320">
    <property type="entry name" value="RNase_H1_N"/>
</dbReference>
<dbReference type="GO" id="GO:0051301">
    <property type="term" value="P:cell division"/>
    <property type="evidence" value="ECO:0007669"/>
    <property type="project" value="UniProtKB-KW"/>
</dbReference>
<feature type="region of interest" description="Disordered" evidence="18">
    <location>
        <begin position="1"/>
        <end position="147"/>
    </location>
</feature>
<evidence type="ECO:0000256" key="15">
    <source>
        <dbReference type="ARBA" id="ARBA00074558"/>
    </source>
</evidence>
<evidence type="ECO:0000256" key="8">
    <source>
        <dbReference type="ARBA" id="ARBA00022968"/>
    </source>
</evidence>
<dbReference type="Gene3D" id="3.40.970.10">
    <property type="entry name" value="Ribonuclease H1, N-terminal domain"/>
    <property type="match status" value="1"/>
</dbReference>
<keyword evidence="4" id="KW-0132">Cell division</keyword>
<dbReference type="PROSITE" id="PS50954">
    <property type="entry name" value="LEM"/>
    <property type="match status" value="1"/>
</dbReference>
<feature type="compositionally biased region" description="Polar residues" evidence="18">
    <location>
        <begin position="2247"/>
        <end position="2257"/>
    </location>
</feature>
<accession>A0AAD8ZZ87</accession>
<keyword evidence="17" id="KW-0175">Coiled coil</keyword>
<dbReference type="Pfam" id="PF12796">
    <property type="entry name" value="Ank_2"/>
    <property type="match status" value="1"/>
</dbReference>
<feature type="compositionally biased region" description="Basic and acidic residues" evidence="18">
    <location>
        <begin position="37"/>
        <end position="46"/>
    </location>
</feature>
<dbReference type="GO" id="GO:0031468">
    <property type="term" value="P:nuclear membrane reassembly"/>
    <property type="evidence" value="ECO:0007669"/>
    <property type="project" value="UniProtKB-ARBA"/>
</dbReference>
<sequence length="2474" mass="274981">MENGASEAEWTQPSHPQPRAAPQPTQPAQHLLPHAMTSHEPEEPERSPSANKVPNGHFRGEPLENGEVQGAVGAGSSTVGAPSPGGGPAASPLSAPRDPGVAPNPDSLAKPEGCAHKGDTLQSLRISMPMQETELSANEPPLEMENEEKIRLEARRRLEEQLKQYRVQRQKERSHYRASPKSRPFSTLDPELMLHPEGLPRANAVAMTKEYSFLRTSVPRGPKLGSLGIPPTKDRKSKAARPSKIHSLADYKTLEPSGNSSETPGVSASFSSLQSAVSSVSTVSEIGVCSEPDGPVESYHVFKDTASEADSSEPGFRLDGNNGDNSTYSNASAVYLVEGRVSSAGAVGQFPSLHDVLQAASQEQRLEVEVEQEQEAGGGAEPRSRRDSFSSSVSYGSSVMGTHDEMLQVLKEKMRLEGQVESLSSEANQALQEKTELQAELAAVSAQLQVRVEEVRLGAERQGALAEELSSLRADRSTLERAVADLQTQLEDKTAGLASLGNDLQVAEQQYRRLMGRVEEMQQSLTNKDGTVSDLRQQLNGLQAQVQQAQAERAALQRRLETSQAEVQSLQQLRVWYQKQLSLAQEARVRLQTQMANMQVGQMSQIGMLENLKLENVTLSQQLSETKHRSIKEKERIAVQLQGIEADMLTQEAAIQQIQDAKTMVEEDLQHKLEEFEEEQERLLKVANMTASLERELDQVKLALAQKDGQLASFQREHVGVMQQLTEAHEELQAREQALQVLEARLDQLGAELGEAQANADARDEELACLRDSKAALEVALQAAREEKRQLDDGAGRLGEETLATADALDRLRQDVQVKATQIESFQQENVSLKKQAQKLKEQLTQQKVMVEAYRRDASSKEQLISELKASKKRLAVEVKELKEEVLRVEGEKKSAEQEQQHLLQEVERVQQQMSSLENHLQSIQEERNQLDTQLQSLQFDQSQLSAVTEENEVLRKRVEQMQAEAGKAISEQKVRVKRLGTDLTSAQKELKTKHKAYESAVGILSRRLQEALTEKETAEAELVKLRAQVDTGSNSQALQAKVETLRAELQSVLQSKALLEKELQEVISLTSTELEEYQEKVLELEDELQESRCFKKRIRRQEEANKKLALELEHEKGRLAGLGKSHSALREHAKVLETALAKREADLVQLNLQVQAVLKRKEEEDQQMRNLVQTLQAALEKEKIKVKDLTEQVAEAKLEAGHNRRHYRAAVLELSELRKDLQAKEELLKNLQDQARRLEAQDVQRTEEVSRFEAELAEAHVQLQVLQKQLEEELNKQPLTNQEVEDLKWEVEQKQRELEAQRHQLEMSEQCSQRELDSVQDTLQRVRVELEQVQEELNGTRKDKFVLQAKVGELRSSMKSLLQHNSQLKMELKHTRARKQRMDVKGDSTPVTPVKIPDCPVPASLLDELLKPSASVNKEPLNNLHNCLRQLKQEMDSLQKQMEEHTITVASLASAEDELHRLGIHDNSSRRATPEDEELEKPGDVQCSCQYLVLSQISLGRMFGFPTAMLCPTASLTRMCSGWASVVLVHGLYLFARQLRGGRGGAFSGSLELCSLGVALLLPSVVSRLAPRDAHRSPVSGSSGVAARVHGVPSFWCETGERMETALGRLKSLSADELREEIVKANLKCGPITATTRSIFERKLARALLDAADTGARALTGGAPPGSPAPSLDAPAGEEGDVGYDLGLNPPEEEPLTENSGAGVSSCSLADDGACPADAQTPCDTPQVSPTYYGVCPLWEDVLTRNERVHVYTDRKEALQVVKVMKGARFKAFPTREDAEKFAKGICDYYPSPSKSAPCLSPVKAALSLHKEGCALAEVDSISRERANSFKSPRTQDLTAKLRRAVERGDEAAFSELVWSNPRYLIGSGDNPTVVQEGCRYNVMHVAAKENQASVAQLLLDTLENPEFMRLMYPDDQDGMLYKRIRYIIDLYLNTPDKAGFETPLHFACKFGCVDVVNVLCCHPDIEKNRKNKYDQRPVDVICERMKDKSQIQEVKQKISEYLEDRFYVPLLRAADNSSQAVIGATWSPERMENLSPQIPRSPMEPVMMVRAFAGPLSPLNAEEFRKVWKTPPRERAEYFHHILKSDPDRGAERVGRLLAREHGHPWAEYWGFLDGFVDLASTHGLQCLEEYLSRKNFTERLHDEPGENETSNRFRTPSPGKLKRFSNSVSVGAFLDEGGDISLEEMKNRQNAALTSISGCPRDAPRGSAPGSREVHILPVPPGSALIEEGKNGEGEAEEERTPPRGSTSLPSPISNLMAEFERMSLHDYPDDGPRERRRSGGRRHRDTGTVEIASSLGRLNLEEDGAKAEGASTSGSSEEYFMAEEGMRTRSGSAGERSPCARSRSWDHGSSTSSGSYKSFDRLHDVIPTTPPRARKGLFIEGDSPSRLDHEVLAAIEGVDIDPLRFPSVHRWKSTVQTYSSVERESWPTPAVMKSHCRFQSLTPGSPVSVLVSPANRNFQQVCTPASCSEE</sequence>
<feature type="domain" description="LEM" evidence="19">
    <location>
        <begin position="1608"/>
        <end position="1652"/>
    </location>
</feature>
<keyword evidence="8" id="KW-0735">Signal-anchor</keyword>
<keyword evidence="3" id="KW-0597">Phosphoprotein</keyword>
<feature type="region of interest" description="Disordered" evidence="18">
    <location>
        <begin position="1659"/>
        <end position="1704"/>
    </location>
</feature>
<dbReference type="PANTHER" id="PTHR12349:SF4">
    <property type="entry name" value="ANKYRIN REPEAT AND LEM DOMAIN-CONTAINING PROTEIN 2"/>
    <property type="match status" value="1"/>
</dbReference>
<dbReference type="SUPFAM" id="SSF63451">
    <property type="entry name" value="LEM domain"/>
    <property type="match status" value="1"/>
</dbReference>
<evidence type="ECO:0000256" key="9">
    <source>
        <dbReference type="ARBA" id="ARBA00022989"/>
    </source>
</evidence>
<dbReference type="Gene3D" id="1.10.720.40">
    <property type="match status" value="1"/>
</dbReference>
<proteinExistence type="inferred from homology"/>
<feature type="compositionally biased region" description="Basic residues" evidence="18">
    <location>
        <begin position="2278"/>
        <end position="2288"/>
    </location>
</feature>
<evidence type="ECO:0000256" key="14">
    <source>
        <dbReference type="ARBA" id="ARBA00063367"/>
    </source>
</evidence>
<feature type="coiled-coil region" evidence="17">
    <location>
        <begin position="655"/>
        <end position="686"/>
    </location>
</feature>
<dbReference type="InterPro" id="IPR002110">
    <property type="entry name" value="Ankyrin_rpt"/>
</dbReference>
<keyword evidence="21" id="KW-1185">Reference proteome</keyword>
<dbReference type="PANTHER" id="PTHR12349">
    <property type="entry name" value="ANKYRIN REPEAT AND LEM DOMAIN-CONTAINING PROTEIN 2"/>
    <property type="match status" value="1"/>
</dbReference>
<evidence type="ECO:0000256" key="3">
    <source>
        <dbReference type="ARBA" id="ARBA00022553"/>
    </source>
</evidence>
<evidence type="ECO:0000259" key="19">
    <source>
        <dbReference type="PROSITE" id="PS50954"/>
    </source>
</evidence>
<keyword evidence="12" id="KW-0131">Cell cycle</keyword>
<keyword evidence="10" id="KW-0040">ANK repeat</keyword>
<dbReference type="SMART" id="SM00248">
    <property type="entry name" value="ANK"/>
    <property type="match status" value="2"/>
</dbReference>
<feature type="coiled-coil region" evidence="17">
    <location>
        <begin position="1422"/>
        <end position="1456"/>
    </location>
</feature>
<feature type="compositionally biased region" description="Basic and acidic residues" evidence="18">
    <location>
        <begin position="165"/>
        <end position="175"/>
    </location>
</feature>
<feature type="compositionally biased region" description="Low complexity" evidence="18">
    <location>
        <begin position="2351"/>
        <end position="2361"/>
    </location>
</feature>
<keyword evidence="5" id="KW-0812">Transmembrane</keyword>
<feature type="compositionally biased region" description="Low complexity" evidence="18">
    <location>
        <begin position="70"/>
        <end position="82"/>
    </location>
</feature>
<dbReference type="InterPro" id="IPR037056">
    <property type="entry name" value="RNase_H1_N_sf"/>
</dbReference>
<reference evidence="20" key="1">
    <citation type="submission" date="2023-03" db="EMBL/GenBank/DDBJ databases">
        <title>Electrophorus voltai genome.</title>
        <authorList>
            <person name="Bian C."/>
        </authorList>
    </citation>
    <scope>NUCLEOTIDE SEQUENCE</scope>
    <source>
        <strain evidence="20">CB-2022</strain>
        <tissue evidence="20">Muscle</tissue>
    </source>
</reference>
<dbReference type="InterPro" id="IPR036770">
    <property type="entry name" value="Ankyrin_rpt-contain_sf"/>
</dbReference>
<feature type="region of interest" description="Disordered" evidence="18">
    <location>
        <begin position="165"/>
        <end position="194"/>
    </location>
</feature>
<comment type="subunit">
    <text evidence="14">Interacts with BAF/BANF1. Interacts with protein phosphatase 2A (PP2A) components PPP2C (PPP2CA or PPP2CB) and PPP2R1A.</text>
</comment>
<evidence type="ECO:0000256" key="11">
    <source>
        <dbReference type="ARBA" id="ARBA00023136"/>
    </source>
</evidence>
<feature type="compositionally biased region" description="Pro residues" evidence="18">
    <location>
        <begin position="15"/>
        <end position="25"/>
    </location>
</feature>
<feature type="compositionally biased region" description="Low complexity" evidence="18">
    <location>
        <begin position="2311"/>
        <end position="2322"/>
    </location>
</feature>
<dbReference type="SUPFAM" id="SSF48403">
    <property type="entry name" value="Ankyrin repeat"/>
    <property type="match status" value="1"/>
</dbReference>
<evidence type="ECO:0000256" key="17">
    <source>
        <dbReference type="SAM" id="Coils"/>
    </source>
</evidence>
<dbReference type="EMBL" id="JAROKS010000001">
    <property type="protein sequence ID" value="KAK1806933.1"/>
    <property type="molecule type" value="Genomic_DNA"/>
</dbReference>
<evidence type="ECO:0000313" key="20">
    <source>
        <dbReference type="EMBL" id="KAK1806933.1"/>
    </source>
</evidence>
<dbReference type="InterPro" id="IPR056237">
    <property type="entry name" value="ANKLE2_3rd"/>
</dbReference>
<keyword evidence="9" id="KW-1133">Transmembrane helix</keyword>
<feature type="region of interest" description="Disordered" evidence="18">
    <location>
        <begin position="2144"/>
        <end position="2163"/>
    </location>
</feature>
<dbReference type="GO" id="GO:0007399">
    <property type="term" value="P:nervous system development"/>
    <property type="evidence" value="ECO:0007669"/>
    <property type="project" value="UniProtKB-ARBA"/>
</dbReference>
<evidence type="ECO:0000256" key="18">
    <source>
        <dbReference type="SAM" id="MobiDB-lite"/>
    </source>
</evidence>
<keyword evidence="7" id="KW-0256">Endoplasmic reticulum</keyword>
<evidence type="ECO:0000256" key="13">
    <source>
        <dbReference type="ARBA" id="ARBA00056222"/>
    </source>
</evidence>
<protein>
    <recommendedName>
        <fullName evidence="15">Ankyrin repeat and LEM domain-containing protein 2</fullName>
    </recommendedName>
    <alternativeName>
        <fullName evidence="16">LEM domain-containing protein 4</fullName>
    </alternativeName>
</protein>
<feature type="region of interest" description="Disordered" evidence="18">
    <location>
        <begin position="2196"/>
        <end position="2362"/>
    </location>
</feature>
<evidence type="ECO:0000256" key="16">
    <source>
        <dbReference type="ARBA" id="ARBA00081980"/>
    </source>
</evidence>
<dbReference type="Pfam" id="PF03020">
    <property type="entry name" value="LEM"/>
    <property type="match status" value="1"/>
</dbReference>
<evidence type="ECO:0000256" key="12">
    <source>
        <dbReference type="ARBA" id="ARBA00023306"/>
    </source>
</evidence>
<comment type="similarity">
    <text evidence="2">Belongs to the ANKLE2 family.</text>
</comment>
<dbReference type="GO" id="GO:0005789">
    <property type="term" value="C:endoplasmic reticulum membrane"/>
    <property type="evidence" value="ECO:0007669"/>
    <property type="project" value="UniProtKB-SubCell"/>
</dbReference>
<feature type="region of interest" description="Disordered" evidence="18">
    <location>
        <begin position="364"/>
        <end position="397"/>
    </location>
</feature>
<keyword evidence="6" id="KW-0498">Mitosis</keyword>
<evidence type="ECO:0000256" key="7">
    <source>
        <dbReference type="ARBA" id="ARBA00022824"/>
    </source>
</evidence>
<dbReference type="SMART" id="SM00540">
    <property type="entry name" value="LEM"/>
    <property type="match status" value="1"/>
</dbReference>
<comment type="function">
    <text evidence="13">Involved in mitotic nuclear envelope reassembly by promoting dephosphorylation of BAF/BANF1 during mitotic exit. Coordinates the control of BAF/BANF1 dephosphorylation by inhibiting VRK1 kinase and promoting dephosphorylation of BAF/BANF1 by protein phosphatase 2A (PP2A), thereby facilitating nuclear envelope assembly. May regulate nuclear localization of VRK1 in non-dividing cells. It is unclear whether it acts as a real PP2A regulatory subunit or whether it is involved in recruitment of the PP2A complex. Involved in brain development.</text>
</comment>
<dbReference type="Pfam" id="PF01693">
    <property type="entry name" value="Cauli_VI"/>
    <property type="match status" value="1"/>
</dbReference>
<feature type="coiled-coil region" evidence="17">
    <location>
        <begin position="406"/>
        <end position="573"/>
    </location>
</feature>
<feature type="compositionally biased region" description="Basic and acidic residues" evidence="18">
    <location>
        <begin position="1376"/>
        <end position="1387"/>
    </location>
</feature>
<evidence type="ECO:0000313" key="21">
    <source>
        <dbReference type="Proteomes" id="UP001239994"/>
    </source>
</evidence>
<feature type="compositionally biased region" description="Basic residues" evidence="18">
    <location>
        <begin position="235"/>
        <end position="244"/>
    </location>
</feature>
<feature type="coiled-coil region" evidence="17">
    <location>
        <begin position="722"/>
        <end position="972"/>
    </location>
</feature>
<keyword evidence="11" id="KW-0472">Membrane</keyword>
<feature type="coiled-coil region" evidence="17">
    <location>
        <begin position="1148"/>
        <end position="1344"/>
    </location>
</feature>
<feature type="compositionally biased region" description="Basic and acidic residues" evidence="18">
    <location>
        <begin position="2262"/>
        <end position="2277"/>
    </location>
</feature>
<gene>
    <name evidence="20" type="ORF">P4O66_005419</name>
</gene>
<feature type="region of interest" description="Disordered" evidence="18">
    <location>
        <begin position="1376"/>
        <end position="1397"/>
    </location>
</feature>
<dbReference type="Proteomes" id="UP001239994">
    <property type="component" value="Unassembled WGS sequence"/>
</dbReference>
<feature type="region of interest" description="Disordered" evidence="18">
    <location>
        <begin position="217"/>
        <end position="271"/>
    </location>
</feature>
<evidence type="ECO:0000256" key="6">
    <source>
        <dbReference type="ARBA" id="ARBA00022776"/>
    </source>
</evidence>
<name>A0AAD8ZZ87_9TELE</name>
<dbReference type="GO" id="GO:0051721">
    <property type="term" value="F:protein phosphatase 2A binding"/>
    <property type="evidence" value="ECO:0007669"/>
    <property type="project" value="TreeGrafter"/>
</dbReference>
<dbReference type="Gene3D" id="1.25.40.20">
    <property type="entry name" value="Ankyrin repeat-containing domain"/>
    <property type="match status" value="1"/>
</dbReference>
<dbReference type="Pfam" id="PF24567">
    <property type="entry name" value="ANKLE2_3rd"/>
    <property type="match status" value="1"/>
</dbReference>
<feature type="coiled-coil region" evidence="17">
    <location>
        <begin position="1002"/>
        <end position="1119"/>
    </location>
</feature>
<evidence type="ECO:0000256" key="4">
    <source>
        <dbReference type="ARBA" id="ARBA00022618"/>
    </source>
</evidence>
<comment type="caution">
    <text evidence="20">The sequence shown here is derived from an EMBL/GenBank/DDBJ whole genome shotgun (WGS) entry which is preliminary data.</text>
</comment>
<evidence type="ECO:0000256" key="10">
    <source>
        <dbReference type="ARBA" id="ARBA00023043"/>
    </source>
</evidence>
<dbReference type="FunFam" id="1.10.720.40:FF:000001">
    <property type="entry name" value="LEM domain containing 2, isoform CRA_a"/>
    <property type="match status" value="1"/>
</dbReference>
<organism evidence="20 21">
    <name type="scientific">Electrophorus voltai</name>
    <dbReference type="NCBI Taxonomy" id="2609070"/>
    <lineage>
        <taxon>Eukaryota</taxon>
        <taxon>Metazoa</taxon>
        <taxon>Chordata</taxon>
        <taxon>Craniata</taxon>
        <taxon>Vertebrata</taxon>
        <taxon>Euteleostomi</taxon>
        <taxon>Actinopterygii</taxon>
        <taxon>Neopterygii</taxon>
        <taxon>Teleostei</taxon>
        <taxon>Ostariophysi</taxon>
        <taxon>Gymnotiformes</taxon>
        <taxon>Gymnotoidei</taxon>
        <taxon>Gymnotidae</taxon>
        <taxon>Electrophorus</taxon>
    </lineage>
</organism>
<evidence type="ECO:0000256" key="1">
    <source>
        <dbReference type="ARBA" id="ARBA00004643"/>
    </source>
</evidence>
<dbReference type="FunFam" id="1.25.40.20:FF:000072">
    <property type="entry name" value="Ankyrin repeat and LEM domain containing 2"/>
    <property type="match status" value="1"/>
</dbReference>
<dbReference type="InterPro" id="IPR011015">
    <property type="entry name" value="LEM/LEM-like_dom_sf"/>
</dbReference>
<evidence type="ECO:0000256" key="2">
    <source>
        <dbReference type="ARBA" id="ARBA00007597"/>
    </source>
</evidence>
<dbReference type="InterPro" id="IPR003887">
    <property type="entry name" value="LEM_dom"/>
</dbReference>
<evidence type="ECO:0000256" key="5">
    <source>
        <dbReference type="ARBA" id="ARBA00022692"/>
    </source>
</evidence>